<dbReference type="RefSeq" id="XP_018030944.1">
    <property type="nucleotide sequence ID" value="XM_018185829.1"/>
</dbReference>
<dbReference type="GeneID" id="28769315"/>
<organism evidence="2 3">
    <name type="scientific">Paraphaeosphaeria sporulosa</name>
    <dbReference type="NCBI Taxonomy" id="1460663"/>
    <lineage>
        <taxon>Eukaryota</taxon>
        <taxon>Fungi</taxon>
        <taxon>Dikarya</taxon>
        <taxon>Ascomycota</taxon>
        <taxon>Pezizomycotina</taxon>
        <taxon>Dothideomycetes</taxon>
        <taxon>Pleosporomycetidae</taxon>
        <taxon>Pleosporales</taxon>
        <taxon>Massarineae</taxon>
        <taxon>Didymosphaeriaceae</taxon>
        <taxon>Paraphaeosphaeria</taxon>
    </lineage>
</organism>
<evidence type="ECO:0000313" key="2">
    <source>
        <dbReference type="EMBL" id="OAG00579.1"/>
    </source>
</evidence>
<dbReference type="AlphaFoldDB" id="A0A177C120"/>
<accession>A0A177C120</accession>
<keyword evidence="1" id="KW-0472">Membrane</keyword>
<evidence type="ECO:0000256" key="1">
    <source>
        <dbReference type="SAM" id="Phobius"/>
    </source>
</evidence>
<proteinExistence type="predicted"/>
<gene>
    <name evidence="2" type="ORF">CC84DRAFT_315815</name>
</gene>
<protein>
    <submittedName>
        <fullName evidence="2">Uncharacterized protein</fullName>
    </submittedName>
</protein>
<keyword evidence="1" id="KW-0812">Transmembrane</keyword>
<reference evidence="2 3" key="1">
    <citation type="submission" date="2016-05" db="EMBL/GenBank/DDBJ databases">
        <title>Comparative analysis of secretome profiles of manganese(II)-oxidizing ascomycete fungi.</title>
        <authorList>
            <consortium name="DOE Joint Genome Institute"/>
            <person name="Zeiner C.A."/>
            <person name="Purvine S.O."/>
            <person name="Zink E.M."/>
            <person name="Wu S."/>
            <person name="Pasa-Tolic L."/>
            <person name="Chaput D.L."/>
            <person name="Haridas S."/>
            <person name="Grigoriev I.V."/>
            <person name="Santelli C.M."/>
            <person name="Hansel C.M."/>
        </authorList>
    </citation>
    <scope>NUCLEOTIDE SEQUENCE [LARGE SCALE GENOMIC DNA]</scope>
    <source>
        <strain evidence="2 3">AP3s5-JAC2a</strain>
    </source>
</reference>
<feature type="transmembrane region" description="Helical" evidence="1">
    <location>
        <begin position="66"/>
        <end position="84"/>
    </location>
</feature>
<dbReference type="Proteomes" id="UP000077069">
    <property type="component" value="Unassembled WGS sequence"/>
</dbReference>
<feature type="transmembrane region" description="Helical" evidence="1">
    <location>
        <begin position="7"/>
        <end position="33"/>
    </location>
</feature>
<name>A0A177C120_9PLEO</name>
<sequence>MWQVSRLPFVFITIPSLTFMLMLGEGATGLIGWRSKSLPRRLAQQCPILLNARKYRHSVRCRDRQFTSSRCIIMVFYTIMLLFWSAHRDWRRDRGAAHDQRIRQALHGQCLKELKYFIDMSQDVMNKHIMDFDTFKLLGREDLGLGQARGELNRSKVSIKLTELRRQASELQVYTVTLQAFTATPSRCIPHGAVMKPAETSAPSHP</sequence>
<dbReference type="EMBL" id="KV441559">
    <property type="protein sequence ID" value="OAG00579.1"/>
    <property type="molecule type" value="Genomic_DNA"/>
</dbReference>
<dbReference type="InParanoid" id="A0A177C120"/>
<keyword evidence="3" id="KW-1185">Reference proteome</keyword>
<keyword evidence="1" id="KW-1133">Transmembrane helix</keyword>
<evidence type="ECO:0000313" key="3">
    <source>
        <dbReference type="Proteomes" id="UP000077069"/>
    </source>
</evidence>